<evidence type="ECO:0000256" key="1">
    <source>
        <dbReference type="SAM" id="MobiDB-lite"/>
    </source>
</evidence>
<dbReference type="Proteomes" id="UP000291289">
    <property type="component" value="Unassembled WGS sequence"/>
</dbReference>
<organism evidence="3 4">
    <name type="scientific">Alloscardovia theropitheci</name>
    <dbReference type="NCBI Taxonomy" id="2496842"/>
    <lineage>
        <taxon>Bacteria</taxon>
        <taxon>Bacillati</taxon>
        <taxon>Actinomycetota</taxon>
        <taxon>Actinomycetes</taxon>
        <taxon>Bifidobacteriales</taxon>
        <taxon>Bifidobacteriaceae</taxon>
        <taxon>Alloscardovia</taxon>
    </lineage>
</organism>
<evidence type="ECO:0000256" key="2">
    <source>
        <dbReference type="SAM" id="Phobius"/>
    </source>
</evidence>
<feature type="transmembrane region" description="Helical" evidence="2">
    <location>
        <begin position="24"/>
        <end position="46"/>
    </location>
</feature>
<feature type="region of interest" description="Disordered" evidence="1">
    <location>
        <begin position="360"/>
        <end position="382"/>
    </location>
</feature>
<dbReference type="OrthoDB" id="4424311at2"/>
<keyword evidence="2" id="KW-0812">Transmembrane</keyword>
<gene>
    <name evidence="3" type="ORF">EJ419_04945</name>
</gene>
<feature type="compositionally biased region" description="Basic and acidic residues" evidence="1">
    <location>
        <begin position="281"/>
        <end position="311"/>
    </location>
</feature>
<keyword evidence="4" id="KW-1185">Reference proteome</keyword>
<dbReference type="NCBIfam" id="NF038134">
    <property type="entry name" value="choice_anch_M"/>
    <property type="match status" value="1"/>
</dbReference>
<accession>A0A4R0QVT3</accession>
<dbReference type="NCBIfam" id="TIGR03769">
    <property type="entry name" value="P_ac_wall_RPT"/>
    <property type="match status" value="1"/>
</dbReference>
<dbReference type="RefSeq" id="WP_131284165.1">
    <property type="nucleotide sequence ID" value="NZ_RXLP01000019.1"/>
</dbReference>
<feature type="transmembrane region" description="Helical" evidence="2">
    <location>
        <begin position="322"/>
        <end position="344"/>
    </location>
</feature>
<dbReference type="AlphaFoldDB" id="A0A4R0QVT3"/>
<protein>
    <recommendedName>
        <fullName evidence="5">Cell surface protein</fullName>
    </recommendedName>
</protein>
<evidence type="ECO:0000313" key="4">
    <source>
        <dbReference type="Proteomes" id="UP000291289"/>
    </source>
</evidence>
<evidence type="ECO:0000313" key="3">
    <source>
        <dbReference type="EMBL" id="TCD54377.1"/>
    </source>
</evidence>
<feature type="region of interest" description="Disordered" evidence="1">
    <location>
        <begin position="279"/>
        <end position="315"/>
    </location>
</feature>
<proteinExistence type="predicted"/>
<sequence>MNTAQSLQTACRGIRTAYKKISKIAGFILCAVLMNVVLMNSAPLAWANNNDTAHDGDYDNARIVSDNEMISTDKAAIDIGHVDIGPKIIDGQWKLLARDDSGDTPVWRYLDNVVFKVKDAAIMDAPQGEEYSVFGAHETDKWWVIPQTQNPDVVWLGWNTQDPQASGIMDRGGTLSLESASSDDRSSEINHGRAWVFVQDGTFGKPRILFDSQKKNRQDIWVDANTHVHANWVFTQPGIRLIPVKFCASTTTGETECASSVLRFAVGDSASTEEALNATVRVDEHSQDTTNDDSRETMRNDSRSQSGDHSKYSSSQQSQSHLVGIVLTCLCTIALIVVLGVVVVRARANKRNIIRASKEIEEEAEKESSKNIGHNNGWEGKQ</sequence>
<keyword evidence="2" id="KW-0472">Membrane</keyword>
<evidence type="ECO:0008006" key="5">
    <source>
        <dbReference type="Google" id="ProtNLM"/>
    </source>
</evidence>
<dbReference type="EMBL" id="RXLP01000019">
    <property type="protein sequence ID" value="TCD54377.1"/>
    <property type="molecule type" value="Genomic_DNA"/>
</dbReference>
<keyword evidence="2" id="KW-1133">Transmembrane helix</keyword>
<dbReference type="InterPro" id="IPR022435">
    <property type="entry name" value="Surface-anchored_actinobac"/>
</dbReference>
<comment type="caution">
    <text evidence="3">The sequence shown here is derived from an EMBL/GenBank/DDBJ whole genome shotgun (WGS) entry which is preliminary data.</text>
</comment>
<reference evidence="3 4" key="1">
    <citation type="submission" date="2018-12" db="EMBL/GenBank/DDBJ databases">
        <title>Alloscrdovia theropitheci sp. nov: a novel taxon from the feces of the bleeding-herat monkey (Theropithecus geleda).</title>
        <authorList>
            <person name="Modesto M."/>
        </authorList>
    </citation>
    <scope>NUCLEOTIDE SEQUENCE [LARGE SCALE GENOMIC DNA]</scope>
    <source>
        <strain evidence="3 4">GLDI4/2</strain>
    </source>
</reference>
<name>A0A4R0QVT3_9BIFI</name>